<evidence type="ECO:0000313" key="11">
    <source>
        <dbReference type="EMBL" id="OWK41715.1"/>
    </source>
</evidence>
<dbReference type="RefSeq" id="WP_088254979.1">
    <property type="nucleotide sequence ID" value="NZ_NIDE01000005.1"/>
</dbReference>
<feature type="repeat" description="WD" evidence="6">
    <location>
        <begin position="337"/>
        <end position="378"/>
    </location>
</feature>
<keyword evidence="5 7" id="KW-0408">Iron</keyword>
<reference evidence="12" key="1">
    <citation type="submission" date="2017-06" db="EMBL/GenBank/DDBJ databases">
        <title>Genome analysis of Fimbriiglobus ruber SP5, the first member of the order Planctomycetales with confirmed chitinolytic capability.</title>
        <authorList>
            <person name="Ravin N.V."/>
            <person name="Rakitin A.L."/>
            <person name="Ivanova A.A."/>
            <person name="Beletsky A.V."/>
            <person name="Kulichevskaya I.S."/>
            <person name="Mardanov A.V."/>
            <person name="Dedysh S.N."/>
        </authorList>
    </citation>
    <scope>NUCLEOTIDE SEQUENCE [LARGE SCALE GENOMIC DNA]</scope>
    <source>
        <strain evidence="12">SP5</strain>
    </source>
</reference>
<evidence type="ECO:0000259" key="10">
    <source>
        <dbReference type="PROSITE" id="PS51007"/>
    </source>
</evidence>
<dbReference type="SMART" id="SM00320">
    <property type="entry name" value="WD40"/>
    <property type="match status" value="7"/>
</dbReference>
<gene>
    <name evidence="11" type="ORF">FRUB_03793</name>
</gene>
<evidence type="ECO:0000256" key="1">
    <source>
        <dbReference type="ARBA" id="ARBA00022574"/>
    </source>
</evidence>
<evidence type="ECO:0000256" key="8">
    <source>
        <dbReference type="SAM" id="MobiDB-lite"/>
    </source>
</evidence>
<sequence length="714" mass="73901">MRRLFRFLAPVVALLAYVPAALADAKKPTFDEDVVPVLKQHCMGCHGNDKQKGGLNVATFAAAMQGGSSGAVVIPGDPDKSRLYALTAHKEEPKMPPNAARIPEAQLEILRLWIEQGGRENTGSKAVVSAKPKVDIGLKSVGKGKPEGPPPMPQPGALKADPVTVNRRPNAVLALAASPWAPLLAVGGQKQIILYHADTGDLLGVLPFEHGQINSLKFSRNAKFLLAAGGRGGASGRAVLYNIETGAKVTEVGASETDAILAADISADQTMIAVGTPTRMIRIYSIADGSVLNSIKKHTDWVTAVEFSPDGVLLATGDRNGGLFVWEANTAREFHTLRGHTAMITDVSWRADSNVVASASEDGTVRLWEMENGGQIKNWAAHPGGVESVRVAHDGRVVSTGRDKLTKLWDGNGGLQKQFEAFADLGLRVAVTHDGGKVVGGDWSGALKVWAAADAKTVAVLDTNPLPLADQVKQTEAVVAAAEAKAKGANDVYAAAAAKAKMAVEAYAATQANATKVSTELAVATKATADATAAATATTPQVTTAKAEMDKWATAVAAATNKMSAYDVTVPATVEAAKKVQDASAKAPQNPDLAAAAKTFATLVQQQQNEVALAKKVVTDAVAAHKVAADKHAALVKVVNDNQTTAAEAQKKAAVLQPMVKPATDAVAPAKTAADAANAAVAPVKAAADAANAELAAAKAKLDRLKGVKKVAAK</sequence>
<dbReference type="GO" id="GO:0046872">
    <property type="term" value="F:metal ion binding"/>
    <property type="evidence" value="ECO:0007669"/>
    <property type="project" value="UniProtKB-KW"/>
</dbReference>
<accession>A0A225DZC5</accession>
<evidence type="ECO:0000256" key="5">
    <source>
        <dbReference type="ARBA" id="ARBA00023004"/>
    </source>
</evidence>
<dbReference type="InterPro" id="IPR019775">
    <property type="entry name" value="WD40_repeat_CS"/>
</dbReference>
<protein>
    <submittedName>
        <fullName evidence="11">Planctomycete cytochrome C</fullName>
    </submittedName>
</protein>
<name>A0A225DZC5_9BACT</name>
<keyword evidence="12" id="KW-1185">Reference proteome</keyword>
<keyword evidence="9" id="KW-0732">Signal</keyword>
<keyword evidence="3 7" id="KW-0479">Metal-binding</keyword>
<evidence type="ECO:0000256" key="2">
    <source>
        <dbReference type="ARBA" id="ARBA00022617"/>
    </source>
</evidence>
<dbReference type="Pfam" id="PF00400">
    <property type="entry name" value="WD40"/>
    <property type="match status" value="3"/>
</dbReference>
<dbReference type="InterPro" id="IPR051179">
    <property type="entry name" value="WD_repeat_multifunction"/>
</dbReference>
<dbReference type="InterPro" id="IPR001680">
    <property type="entry name" value="WD40_rpt"/>
</dbReference>
<dbReference type="InterPro" id="IPR011047">
    <property type="entry name" value="Quinoprotein_ADH-like_sf"/>
</dbReference>
<evidence type="ECO:0000313" key="12">
    <source>
        <dbReference type="Proteomes" id="UP000214646"/>
    </source>
</evidence>
<dbReference type="PROSITE" id="PS51007">
    <property type="entry name" value="CYTC"/>
    <property type="match status" value="1"/>
</dbReference>
<dbReference type="AlphaFoldDB" id="A0A225DZC5"/>
<dbReference type="PROSITE" id="PS00678">
    <property type="entry name" value="WD_REPEATS_1"/>
    <property type="match status" value="2"/>
</dbReference>
<dbReference type="PROSITE" id="PS50082">
    <property type="entry name" value="WD_REPEATS_2"/>
    <property type="match status" value="2"/>
</dbReference>
<dbReference type="GO" id="GO:0009055">
    <property type="term" value="F:electron transfer activity"/>
    <property type="evidence" value="ECO:0007669"/>
    <property type="project" value="InterPro"/>
</dbReference>
<feature type="chain" id="PRO_5012081659" evidence="9">
    <location>
        <begin position="24"/>
        <end position="714"/>
    </location>
</feature>
<feature type="signal peptide" evidence="9">
    <location>
        <begin position="1"/>
        <end position="23"/>
    </location>
</feature>
<dbReference type="CDD" id="cd00200">
    <property type="entry name" value="WD40"/>
    <property type="match status" value="1"/>
</dbReference>
<dbReference type="SUPFAM" id="SSF46626">
    <property type="entry name" value="Cytochrome c"/>
    <property type="match status" value="1"/>
</dbReference>
<dbReference type="Gene3D" id="2.130.10.10">
    <property type="entry name" value="YVTN repeat-like/Quinoprotein amine dehydrogenase"/>
    <property type="match status" value="2"/>
</dbReference>
<evidence type="ECO:0000256" key="4">
    <source>
        <dbReference type="ARBA" id="ARBA00022737"/>
    </source>
</evidence>
<dbReference type="PROSITE" id="PS50294">
    <property type="entry name" value="WD_REPEATS_REGION"/>
    <property type="match status" value="2"/>
</dbReference>
<feature type="region of interest" description="Disordered" evidence="8">
    <location>
        <begin position="139"/>
        <end position="162"/>
    </location>
</feature>
<dbReference type="InterPro" id="IPR015943">
    <property type="entry name" value="WD40/YVTN_repeat-like_dom_sf"/>
</dbReference>
<evidence type="ECO:0000256" key="3">
    <source>
        <dbReference type="ARBA" id="ARBA00022723"/>
    </source>
</evidence>
<evidence type="ECO:0000256" key="7">
    <source>
        <dbReference type="PROSITE-ProRule" id="PRU00433"/>
    </source>
</evidence>
<feature type="domain" description="Cytochrome c" evidence="10">
    <location>
        <begin position="21"/>
        <end position="118"/>
    </location>
</feature>
<keyword evidence="4" id="KW-0677">Repeat</keyword>
<dbReference type="InterPro" id="IPR036909">
    <property type="entry name" value="Cyt_c-like_dom_sf"/>
</dbReference>
<dbReference type="InterPro" id="IPR009056">
    <property type="entry name" value="Cyt_c-like_dom"/>
</dbReference>
<keyword evidence="2 7" id="KW-0349">Heme</keyword>
<comment type="caution">
    <text evidence="11">The sequence shown here is derived from an EMBL/GenBank/DDBJ whole genome shotgun (WGS) entry which is preliminary data.</text>
</comment>
<proteinExistence type="predicted"/>
<organism evidence="11 12">
    <name type="scientific">Fimbriiglobus ruber</name>
    <dbReference type="NCBI Taxonomy" id="1908690"/>
    <lineage>
        <taxon>Bacteria</taxon>
        <taxon>Pseudomonadati</taxon>
        <taxon>Planctomycetota</taxon>
        <taxon>Planctomycetia</taxon>
        <taxon>Gemmatales</taxon>
        <taxon>Gemmataceae</taxon>
        <taxon>Fimbriiglobus</taxon>
    </lineage>
</organism>
<dbReference type="EMBL" id="NIDE01000005">
    <property type="protein sequence ID" value="OWK41715.1"/>
    <property type="molecule type" value="Genomic_DNA"/>
</dbReference>
<dbReference type="PANTHER" id="PTHR19857">
    <property type="entry name" value="MITOCHONDRIAL DIVISION PROTEIN 1-RELATED"/>
    <property type="match status" value="1"/>
</dbReference>
<feature type="repeat" description="WD" evidence="6">
    <location>
        <begin position="295"/>
        <end position="336"/>
    </location>
</feature>
<dbReference type="SUPFAM" id="SSF50998">
    <property type="entry name" value="Quinoprotein alcohol dehydrogenase-like"/>
    <property type="match status" value="1"/>
</dbReference>
<evidence type="ECO:0000256" key="6">
    <source>
        <dbReference type="PROSITE-ProRule" id="PRU00221"/>
    </source>
</evidence>
<dbReference type="InterPro" id="IPR011429">
    <property type="entry name" value="Cyt_c_Planctomycete-type"/>
</dbReference>
<dbReference type="Pfam" id="PF07635">
    <property type="entry name" value="PSCyt1"/>
    <property type="match status" value="1"/>
</dbReference>
<dbReference type="Proteomes" id="UP000214646">
    <property type="component" value="Unassembled WGS sequence"/>
</dbReference>
<dbReference type="GO" id="GO:0020037">
    <property type="term" value="F:heme binding"/>
    <property type="evidence" value="ECO:0007669"/>
    <property type="project" value="InterPro"/>
</dbReference>
<keyword evidence="1 6" id="KW-0853">WD repeat</keyword>
<dbReference type="PANTHER" id="PTHR19857:SF8">
    <property type="entry name" value="ANGIO-ASSOCIATED MIGRATORY CELL PROTEIN"/>
    <property type="match status" value="1"/>
</dbReference>
<dbReference type="OrthoDB" id="226265at2"/>
<evidence type="ECO:0000256" key="9">
    <source>
        <dbReference type="SAM" id="SignalP"/>
    </source>
</evidence>